<feature type="compositionally biased region" description="Basic residues" evidence="1">
    <location>
        <begin position="222"/>
        <end position="232"/>
    </location>
</feature>
<evidence type="ECO:0008006" key="4">
    <source>
        <dbReference type="Google" id="ProtNLM"/>
    </source>
</evidence>
<dbReference type="InterPro" id="IPR009050">
    <property type="entry name" value="Globin-like_sf"/>
</dbReference>
<dbReference type="SUPFAM" id="SSF46458">
    <property type="entry name" value="Globin-like"/>
    <property type="match status" value="1"/>
</dbReference>
<reference evidence="2" key="1">
    <citation type="submission" date="2023-08" db="EMBL/GenBank/DDBJ databases">
        <authorList>
            <person name="Audoor S."/>
            <person name="Bilcke G."/>
        </authorList>
    </citation>
    <scope>NUCLEOTIDE SEQUENCE</scope>
</reference>
<evidence type="ECO:0000256" key="1">
    <source>
        <dbReference type="SAM" id="MobiDB-lite"/>
    </source>
</evidence>
<feature type="compositionally biased region" description="Low complexity" evidence="1">
    <location>
        <begin position="202"/>
        <end position="218"/>
    </location>
</feature>
<feature type="compositionally biased region" description="Low complexity" evidence="1">
    <location>
        <begin position="274"/>
        <end position="296"/>
    </location>
</feature>
<feature type="region of interest" description="Disordered" evidence="1">
    <location>
        <begin position="167"/>
        <end position="319"/>
    </location>
</feature>
<feature type="compositionally biased region" description="Low complexity" evidence="1">
    <location>
        <begin position="244"/>
        <end position="253"/>
    </location>
</feature>
<dbReference type="GO" id="GO:0019825">
    <property type="term" value="F:oxygen binding"/>
    <property type="evidence" value="ECO:0007669"/>
    <property type="project" value="InterPro"/>
</dbReference>
<dbReference type="InterPro" id="IPR044399">
    <property type="entry name" value="Mb-like_M"/>
</dbReference>
<dbReference type="AlphaFoldDB" id="A0AAD2FEJ6"/>
<organism evidence="2 3">
    <name type="scientific">Cylindrotheca closterium</name>
    <dbReference type="NCBI Taxonomy" id="2856"/>
    <lineage>
        <taxon>Eukaryota</taxon>
        <taxon>Sar</taxon>
        <taxon>Stramenopiles</taxon>
        <taxon>Ochrophyta</taxon>
        <taxon>Bacillariophyta</taxon>
        <taxon>Bacillariophyceae</taxon>
        <taxon>Bacillariophycidae</taxon>
        <taxon>Bacillariales</taxon>
        <taxon>Bacillariaceae</taxon>
        <taxon>Cylindrotheca</taxon>
    </lineage>
</organism>
<comment type="caution">
    <text evidence="2">The sequence shown here is derived from an EMBL/GenBank/DDBJ whole genome shotgun (WGS) entry which is preliminary data.</text>
</comment>
<sequence length="319" mass="35245">MLSSQSIQLIFSSWDVIKNIPDFQEVFSNQLSEKLSDSVVSEWFSGPANPHHLVFVKMIDLIVHLLGPDLDVILEELTSQGRRHHRYHSDMIGFFHVDIFSEIADAFIAIVSSMIQEQASAKDPNEVLPESSVLHPNQLEEITKAWSAIFTMMRAIMKQGVKIEVKRHQRRAEKKRQEILAKQERRTSDSDTTKPMSESDSDTASLDLSSHSNHNPSSTTKRQPRKGGKRGIGRAVSSTLESMRSPPGRSSSGIRAGLAMLGSGSNHNKKKSSKLAALSEQSSPSSTKSNGNSSGSRAAPLRRGIRSSLSMKRLTVSRS</sequence>
<dbReference type="Proteomes" id="UP001295423">
    <property type="component" value="Unassembled WGS sequence"/>
</dbReference>
<dbReference type="GO" id="GO:0020037">
    <property type="term" value="F:heme binding"/>
    <property type="evidence" value="ECO:0007669"/>
    <property type="project" value="InterPro"/>
</dbReference>
<dbReference type="Gene3D" id="1.10.490.10">
    <property type="entry name" value="Globins"/>
    <property type="match status" value="1"/>
</dbReference>
<gene>
    <name evidence="2" type="ORF">CYCCA115_LOCUS3052</name>
</gene>
<dbReference type="EMBL" id="CAKOGP040000224">
    <property type="protein sequence ID" value="CAJ1932867.1"/>
    <property type="molecule type" value="Genomic_DNA"/>
</dbReference>
<accession>A0AAD2FEJ6</accession>
<proteinExistence type="predicted"/>
<evidence type="ECO:0000313" key="3">
    <source>
        <dbReference type="Proteomes" id="UP001295423"/>
    </source>
</evidence>
<evidence type="ECO:0000313" key="2">
    <source>
        <dbReference type="EMBL" id="CAJ1932867.1"/>
    </source>
</evidence>
<name>A0AAD2FEJ6_9STRA</name>
<keyword evidence="3" id="KW-1185">Reference proteome</keyword>
<feature type="compositionally biased region" description="Basic and acidic residues" evidence="1">
    <location>
        <begin position="175"/>
        <end position="192"/>
    </location>
</feature>
<dbReference type="CDD" id="cd01040">
    <property type="entry name" value="Mb-like"/>
    <property type="match status" value="1"/>
</dbReference>
<protein>
    <recommendedName>
        <fullName evidence="4">Globin family profile domain-containing protein</fullName>
    </recommendedName>
</protein>
<dbReference type="InterPro" id="IPR012292">
    <property type="entry name" value="Globin/Proto"/>
</dbReference>